<protein>
    <submittedName>
        <fullName evidence="4">Alcohol dehydrogenase catalytic domain-containing protein</fullName>
    </submittedName>
</protein>
<evidence type="ECO:0000259" key="3">
    <source>
        <dbReference type="SMART" id="SM00829"/>
    </source>
</evidence>
<evidence type="ECO:0000313" key="5">
    <source>
        <dbReference type="Proteomes" id="UP001596289"/>
    </source>
</evidence>
<dbReference type="SUPFAM" id="SSF51735">
    <property type="entry name" value="NAD(P)-binding Rossmann-fold domains"/>
    <property type="match status" value="1"/>
</dbReference>
<name>A0ABW1RJH3_9LACO</name>
<dbReference type="SMART" id="SM00829">
    <property type="entry name" value="PKS_ER"/>
    <property type="match status" value="1"/>
</dbReference>
<reference evidence="5" key="1">
    <citation type="journal article" date="2019" name="Int. J. Syst. Evol. Microbiol.">
        <title>The Global Catalogue of Microorganisms (GCM) 10K type strain sequencing project: providing services to taxonomists for standard genome sequencing and annotation.</title>
        <authorList>
            <consortium name="The Broad Institute Genomics Platform"/>
            <consortium name="The Broad Institute Genome Sequencing Center for Infectious Disease"/>
            <person name="Wu L."/>
            <person name="Ma J."/>
        </authorList>
    </citation>
    <scope>NUCLEOTIDE SEQUENCE [LARGE SCALE GENOMIC DNA]</scope>
    <source>
        <strain evidence="5">CCM 8904</strain>
    </source>
</reference>
<dbReference type="Pfam" id="PF08240">
    <property type="entry name" value="ADH_N"/>
    <property type="match status" value="1"/>
</dbReference>
<dbReference type="InterPro" id="IPR036291">
    <property type="entry name" value="NAD(P)-bd_dom_sf"/>
</dbReference>
<comment type="caution">
    <text evidence="4">The sequence shown here is derived from an EMBL/GenBank/DDBJ whole genome shotgun (WGS) entry which is preliminary data.</text>
</comment>
<keyword evidence="1" id="KW-0521">NADP</keyword>
<dbReference type="PANTHER" id="PTHR48106">
    <property type="entry name" value="QUINONE OXIDOREDUCTASE PIG3-RELATED"/>
    <property type="match status" value="1"/>
</dbReference>
<proteinExistence type="predicted"/>
<dbReference type="Proteomes" id="UP001596289">
    <property type="component" value="Unassembled WGS sequence"/>
</dbReference>
<evidence type="ECO:0000256" key="2">
    <source>
        <dbReference type="ARBA" id="ARBA00023002"/>
    </source>
</evidence>
<dbReference type="EMBL" id="JBHSSL010000118">
    <property type="protein sequence ID" value="MFC6171853.1"/>
    <property type="molecule type" value="Genomic_DNA"/>
</dbReference>
<dbReference type="SUPFAM" id="SSF50129">
    <property type="entry name" value="GroES-like"/>
    <property type="match status" value="1"/>
</dbReference>
<dbReference type="InterPro" id="IPR020843">
    <property type="entry name" value="ER"/>
</dbReference>
<accession>A0ABW1RJH3</accession>
<organism evidence="4 5">
    <name type="scientific">Loigolactobacillus jiayinensis</name>
    <dbReference type="NCBI Taxonomy" id="2486016"/>
    <lineage>
        <taxon>Bacteria</taxon>
        <taxon>Bacillati</taxon>
        <taxon>Bacillota</taxon>
        <taxon>Bacilli</taxon>
        <taxon>Lactobacillales</taxon>
        <taxon>Lactobacillaceae</taxon>
        <taxon>Loigolactobacillus</taxon>
    </lineage>
</organism>
<dbReference type="Pfam" id="PF13602">
    <property type="entry name" value="ADH_zinc_N_2"/>
    <property type="match status" value="1"/>
</dbReference>
<evidence type="ECO:0000313" key="4">
    <source>
        <dbReference type="EMBL" id="MFC6171853.1"/>
    </source>
</evidence>
<gene>
    <name evidence="4" type="ORF">ACFQGP_14925</name>
</gene>
<keyword evidence="2" id="KW-0560">Oxidoreductase</keyword>
<dbReference type="RefSeq" id="WP_125551756.1">
    <property type="nucleotide sequence ID" value="NZ_JBHSSL010000118.1"/>
</dbReference>
<evidence type="ECO:0000256" key="1">
    <source>
        <dbReference type="ARBA" id="ARBA00022857"/>
    </source>
</evidence>
<dbReference type="InterPro" id="IPR011032">
    <property type="entry name" value="GroES-like_sf"/>
</dbReference>
<feature type="domain" description="Enoyl reductase (ER)" evidence="3">
    <location>
        <begin position="10"/>
        <end position="316"/>
    </location>
</feature>
<dbReference type="Gene3D" id="3.90.180.10">
    <property type="entry name" value="Medium-chain alcohol dehydrogenases, catalytic domain"/>
    <property type="match status" value="1"/>
</dbReference>
<sequence>MRAVVLTKPGDANTFEYQEVATPAIKPGWSLIRIKGFGINRSEIFTRNGWSPSVKLPRILGIEGVGEIAVTSDSERLPKGQKVVTLMGGMGREFDGSYAEYALIPNANIYPVKTDLSWPELAAVPETYFTAYGSLLNLKLQKNDTLLVRGATSGVGVAAVKLAKAIEPSVKVFGTTRDLGKSDQLKAAGFDGIFEDKANELQVGDRRFNKVLELVGALTVADSLQAIAPDGILCVTGELGGVWGIKDFDPIGAMLSGTYLTSFSSDSITEAKFNALLQLITTHHIDVTPTKTFDLAHTGAAQAFLDSDTSFGKVVVLP</sequence>
<dbReference type="InterPro" id="IPR013154">
    <property type="entry name" value="ADH-like_N"/>
</dbReference>
<dbReference type="PANTHER" id="PTHR48106:SF18">
    <property type="entry name" value="QUINONE OXIDOREDUCTASE PIG3"/>
    <property type="match status" value="1"/>
</dbReference>
<keyword evidence="5" id="KW-1185">Reference proteome</keyword>